<proteinExistence type="predicted"/>
<protein>
    <submittedName>
        <fullName evidence="1">Uncharacterized protein</fullName>
    </submittedName>
</protein>
<sequence>MIASRHESKLQCASGHRYVHRTHVNDMKYDELVVRTFIYIYMGKKFMRIDKMKDYVRYVKSMI</sequence>
<evidence type="ECO:0000313" key="2">
    <source>
        <dbReference type="Proteomes" id="UP000032142"/>
    </source>
</evidence>
<accession>A0A0B0P106</accession>
<organism evidence="1 2">
    <name type="scientific">Gossypium arboreum</name>
    <name type="common">Tree cotton</name>
    <name type="synonym">Gossypium nanking</name>
    <dbReference type="NCBI Taxonomy" id="29729"/>
    <lineage>
        <taxon>Eukaryota</taxon>
        <taxon>Viridiplantae</taxon>
        <taxon>Streptophyta</taxon>
        <taxon>Embryophyta</taxon>
        <taxon>Tracheophyta</taxon>
        <taxon>Spermatophyta</taxon>
        <taxon>Magnoliopsida</taxon>
        <taxon>eudicotyledons</taxon>
        <taxon>Gunneridae</taxon>
        <taxon>Pentapetalae</taxon>
        <taxon>rosids</taxon>
        <taxon>malvids</taxon>
        <taxon>Malvales</taxon>
        <taxon>Malvaceae</taxon>
        <taxon>Malvoideae</taxon>
        <taxon>Gossypium</taxon>
    </lineage>
</organism>
<dbReference type="Proteomes" id="UP000032142">
    <property type="component" value="Unassembled WGS sequence"/>
</dbReference>
<dbReference type="EMBL" id="KN409029">
    <property type="protein sequence ID" value="KHG17784.1"/>
    <property type="molecule type" value="Genomic_DNA"/>
</dbReference>
<keyword evidence="2" id="KW-1185">Reference proteome</keyword>
<gene>
    <name evidence="1" type="ORF">F383_20739</name>
</gene>
<evidence type="ECO:0000313" key="1">
    <source>
        <dbReference type="EMBL" id="KHG17784.1"/>
    </source>
</evidence>
<dbReference type="AlphaFoldDB" id="A0A0B0P106"/>
<name>A0A0B0P106_GOSAR</name>
<reference evidence="2" key="1">
    <citation type="submission" date="2014-09" db="EMBL/GenBank/DDBJ databases">
        <authorList>
            <person name="Mudge J."/>
            <person name="Ramaraj T."/>
            <person name="Lindquist I.E."/>
            <person name="Bharti A.K."/>
            <person name="Sundararajan A."/>
            <person name="Cameron C.T."/>
            <person name="Woodward J.E."/>
            <person name="May G.D."/>
            <person name="Brubaker C."/>
            <person name="Broadhvest J."/>
            <person name="Wilkins T.A."/>
        </authorList>
    </citation>
    <scope>NUCLEOTIDE SEQUENCE</scope>
    <source>
        <strain evidence="2">cv. AKA8401</strain>
    </source>
</reference>